<evidence type="ECO:0000256" key="3">
    <source>
        <dbReference type="ARBA" id="ARBA00022605"/>
    </source>
</evidence>
<dbReference type="PIRSF" id="PIRSF000151">
    <property type="entry name" value="GPR"/>
    <property type="match status" value="1"/>
</dbReference>
<evidence type="ECO:0000256" key="2">
    <source>
        <dbReference type="ARBA" id="ARBA00013002"/>
    </source>
</evidence>
<dbReference type="AlphaFoldDB" id="A0AAV9XXU5"/>
<evidence type="ECO:0000256" key="11">
    <source>
        <dbReference type="ARBA" id="ARBA00077451"/>
    </source>
</evidence>
<comment type="function">
    <text evidence="8">Catalyzes the NADPH dependent reduction of L-gamma-glutamyl 5-phosphate into L-glutamate 5-semialdehyde and phosphate. The product spontaneously undergoes cyclization to form 1-pyrroline-5-carboxylate.</text>
</comment>
<dbReference type="Gene3D" id="3.40.309.10">
    <property type="entry name" value="Aldehyde Dehydrogenase, Chain A, domain 2"/>
    <property type="match status" value="1"/>
</dbReference>
<dbReference type="PANTHER" id="PTHR11063">
    <property type="entry name" value="GLUTAMATE SEMIALDEHYDE DEHYDROGENASE"/>
    <property type="match status" value="1"/>
</dbReference>
<name>A0AAV9XXU5_9CRYT</name>
<reference evidence="13 14" key="1">
    <citation type="submission" date="2023-10" db="EMBL/GenBank/DDBJ databases">
        <title>Comparative genomics analysis reveals potential genetic determinants of host preference in Cryptosporidium xiaoi.</title>
        <authorList>
            <person name="Xiao L."/>
            <person name="Li J."/>
        </authorList>
    </citation>
    <scope>NUCLEOTIDE SEQUENCE [LARGE SCALE GENOMIC DNA]</scope>
    <source>
        <strain evidence="13 14">52996</strain>
    </source>
</reference>
<keyword evidence="6" id="KW-0560">Oxidoreductase</keyword>
<comment type="catalytic activity">
    <reaction evidence="7">
        <text>L-glutamate 5-semialdehyde + phosphate + NADP(+) = L-glutamyl 5-phosphate + NADPH + H(+)</text>
        <dbReference type="Rhea" id="RHEA:19541"/>
        <dbReference type="ChEBI" id="CHEBI:15378"/>
        <dbReference type="ChEBI" id="CHEBI:43474"/>
        <dbReference type="ChEBI" id="CHEBI:57783"/>
        <dbReference type="ChEBI" id="CHEBI:58066"/>
        <dbReference type="ChEBI" id="CHEBI:58274"/>
        <dbReference type="ChEBI" id="CHEBI:58349"/>
        <dbReference type="EC" id="1.2.1.41"/>
    </reaction>
</comment>
<dbReference type="NCBIfam" id="TIGR00407">
    <property type="entry name" value="proA"/>
    <property type="match status" value="1"/>
</dbReference>
<comment type="similarity">
    <text evidence="9">Belongs to the gamma-glutamyl phosphate reductase family.</text>
</comment>
<sequence length="442" mass="49631">MSFVNNDMLDVGKNARISGIKLSSSNINERNSILREIINELNVFKDEILHNNSKDLEYSVKNGLSESLIMRLKFDENKFNTCIKSIESLIEFDDPIGKITLSNEITSDGLKLYRKTCSIGVILIIFESRPEVAIQIASLTIKSGNSVILKGGKEAINTNTTIMKCLNNAIKKSSKKYDNVEENIVQMVYSHNDINELLLLNDYIDLVIPRGSGELVNSIKKMTSIPVLGHSDGVCMLYLHYDSNIDNALDIIIDSKTDYPSACNSIETLLIHKNLVELFLPLLSNKVNELGIKLIYHADEYCINYLINNNNVFKLDESLYHHEFGSLEICIKSVDSIDKAIDHINKYSSHHTDVILTEDEGIADKFVSEVDSACVFHNCSSRFSDGYRFGFGTEIGISTSRIHARGPVGLEGLLTYKYILKGNGQTIKKHNDGIFEFTRKPI</sequence>
<dbReference type="CDD" id="cd07079">
    <property type="entry name" value="ALDH_F18-19_ProA-GPR"/>
    <property type="match status" value="1"/>
</dbReference>
<evidence type="ECO:0000313" key="13">
    <source>
        <dbReference type="EMBL" id="KAK6589506.1"/>
    </source>
</evidence>
<dbReference type="GO" id="GO:0004350">
    <property type="term" value="F:glutamate-5-semialdehyde dehydrogenase activity"/>
    <property type="evidence" value="ECO:0007669"/>
    <property type="project" value="UniProtKB-EC"/>
</dbReference>
<dbReference type="PROSITE" id="PS01223">
    <property type="entry name" value="PROA"/>
    <property type="match status" value="1"/>
</dbReference>
<comment type="pathway">
    <text evidence="1">Amino-acid biosynthesis; L-proline biosynthesis; L-glutamate 5-semialdehyde from L-glutamate: step 2/2.</text>
</comment>
<evidence type="ECO:0000256" key="8">
    <source>
        <dbReference type="ARBA" id="ARBA00059423"/>
    </source>
</evidence>
<keyword evidence="4" id="KW-0641">Proline biosynthesis</keyword>
<keyword evidence="5" id="KW-0521">NADP</keyword>
<evidence type="ECO:0000256" key="5">
    <source>
        <dbReference type="ARBA" id="ARBA00022857"/>
    </source>
</evidence>
<dbReference type="InterPro" id="IPR012134">
    <property type="entry name" value="Glu-5-SA_DH"/>
</dbReference>
<dbReference type="Proteomes" id="UP001311799">
    <property type="component" value="Unassembled WGS sequence"/>
</dbReference>
<dbReference type="FunFam" id="3.40.309.10:FF:000006">
    <property type="entry name" value="Gamma-glutamyl phosphate reductase"/>
    <property type="match status" value="1"/>
</dbReference>
<evidence type="ECO:0000256" key="10">
    <source>
        <dbReference type="ARBA" id="ARBA00075718"/>
    </source>
</evidence>
<dbReference type="EC" id="1.2.1.41" evidence="2"/>
<dbReference type="GO" id="GO:0008652">
    <property type="term" value="P:amino acid biosynthetic process"/>
    <property type="evidence" value="ECO:0007669"/>
    <property type="project" value="UniProtKB-KW"/>
</dbReference>
<keyword evidence="14" id="KW-1185">Reference proteome</keyword>
<dbReference type="InterPro" id="IPR016162">
    <property type="entry name" value="Ald_DH_N"/>
</dbReference>
<dbReference type="SUPFAM" id="SSF53720">
    <property type="entry name" value="ALDH-like"/>
    <property type="match status" value="1"/>
</dbReference>
<dbReference type="Pfam" id="PF00171">
    <property type="entry name" value="Aldedh"/>
    <property type="match status" value="1"/>
</dbReference>
<organism evidence="13 14">
    <name type="scientific">Cryptosporidium xiaoi</name>
    <dbReference type="NCBI Taxonomy" id="659607"/>
    <lineage>
        <taxon>Eukaryota</taxon>
        <taxon>Sar</taxon>
        <taxon>Alveolata</taxon>
        <taxon>Apicomplexa</taxon>
        <taxon>Conoidasida</taxon>
        <taxon>Coccidia</taxon>
        <taxon>Eucoccidiorida</taxon>
        <taxon>Eimeriorina</taxon>
        <taxon>Cryptosporidiidae</taxon>
        <taxon>Cryptosporidium</taxon>
    </lineage>
</organism>
<comment type="caution">
    <text evidence="13">The sequence shown here is derived from an EMBL/GenBank/DDBJ whole genome shotgun (WGS) entry which is preliminary data.</text>
</comment>
<dbReference type="HAMAP" id="MF_00412">
    <property type="entry name" value="ProA"/>
    <property type="match status" value="1"/>
</dbReference>
<evidence type="ECO:0000256" key="4">
    <source>
        <dbReference type="ARBA" id="ARBA00022650"/>
    </source>
</evidence>
<keyword evidence="3" id="KW-0028">Amino-acid biosynthesis</keyword>
<dbReference type="InterPro" id="IPR000965">
    <property type="entry name" value="GPR_dom"/>
</dbReference>
<dbReference type="EMBL" id="JAWDEY010000012">
    <property type="protein sequence ID" value="KAK6589506.1"/>
    <property type="molecule type" value="Genomic_DNA"/>
</dbReference>
<evidence type="ECO:0000259" key="12">
    <source>
        <dbReference type="Pfam" id="PF00171"/>
    </source>
</evidence>
<gene>
    <name evidence="13" type="ORF">RS030_203185</name>
</gene>
<dbReference type="NCBIfam" id="NF001221">
    <property type="entry name" value="PRK00197.1"/>
    <property type="match status" value="1"/>
</dbReference>
<dbReference type="InterPro" id="IPR016161">
    <property type="entry name" value="Ald_DH/histidinol_DH"/>
</dbReference>
<proteinExistence type="inferred from homology"/>
<dbReference type="GO" id="GO:0050661">
    <property type="term" value="F:NADP binding"/>
    <property type="evidence" value="ECO:0007669"/>
    <property type="project" value="InterPro"/>
</dbReference>
<dbReference type="InterPro" id="IPR016163">
    <property type="entry name" value="Ald_DH_C"/>
</dbReference>
<evidence type="ECO:0000313" key="14">
    <source>
        <dbReference type="Proteomes" id="UP001311799"/>
    </source>
</evidence>
<dbReference type="InterPro" id="IPR015590">
    <property type="entry name" value="Aldehyde_DH_dom"/>
</dbReference>
<protein>
    <recommendedName>
        <fullName evidence="2">glutamate-5-semialdehyde dehydrogenase</fullName>
        <ecNumber evidence="2">1.2.1.41</ecNumber>
    </recommendedName>
    <alternativeName>
        <fullName evidence="11">Glutamate-5-semialdehyde dehydrogenase</fullName>
    </alternativeName>
    <alternativeName>
        <fullName evidence="10">Glutamyl-gamma-semialdehyde dehydrogenase</fullName>
    </alternativeName>
</protein>
<evidence type="ECO:0000256" key="1">
    <source>
        <dbReference type="ARBA" id="ARBA00004985"/>
    </source>
</evidence>
<accession>A0AAV9XXU5</accession>
<evidence type="ECO:0000256" key="7">
    <source>
        <dbReference type="ARBA" id="ARBA00049024"/>
    </source>
</evidence>
<dbReference type="Gene3D" id="3.40.605.10">
    <property type="entry name" value="Aldehyde Dehydrogenase, Chain A, domain 1"/>
    <property type="match status" value="1"/>
</dbReference>
<dbReference type="InterPro" id="IPR020593">
    <property type="entry name" value="G-glutamylP_reductase_CS"/>
</dbReference>
<dbReference type="PANTHER" id="PTHR11063:SF8">
    <property type="entry name" value="DELTA-1-PYRROLINE-5-CARBOXYLATE SYNTHASE"/>
    <property type="match status" value="1"/>
</dbReference>
<evidence type="ECO:0000256" key="9">
    <source>
        <dbReference type="ARBA" id="ARBA00060997"/>
    </source>
</evidence>
<evidence type="ECO:0000256" key="6">
    <source>
        <dbReference type="ARBA" id="ARBA00023002"/>
    </source>
</evidence>
<feature type="domain" description="Aldehyde dehydrogenase" evidence="12">
    <location>
        <begin position="113"/>
        <end position="292"/>
    </location>
</feature>